<feature type="compositionally biased region" description="Polar residues" evidence="1">
    <location>
        <begin position="33"/>
        <end position="44"/>
    </location>
</feature>
<reference evidence="3" key="2">
    <citation type="journal article" date="2013" name="Nat. Commun.">
        <title>Genome of the Chinese tree shrew.</title>
        <authorList>
            <person name="Fan Y."/>
            <person name="Huang Z.Y."/>
            <person name="Cao C.C."/>
            <person name="Chen C.S."/>
            <person name="Chen Y.X."/>
            <person name="Fan D.D."/>
            <person name="He J."/>
            <person name="Hou H.L."/>
            <person name="Hu L."/>
            <person name="Hu X.T."/>
            <person name="Jiang X.T."/>
            <person name="Lai R."/>
            <person name="Lang Y.S."/>
            <person name="Liang B."/>
            <person name="Liao S.G."/>
            <person name="Mu D."/>
            <person name="Ma Y.Y."/>
            <person name="Niu Y.Y."/>
            <person name="Sun X.Q."/>
            <person name="Xia J.Q."/>
            <person name="Xiao J."/>
            <person name="Xiong Z.Q."/>
            <person name="Xu L."/>
            <person name="Yang L."/>
            <person name="Zhang Y."/>
            <person name="Zhao W."/>
            <person name="Zhao X.D."/>
            <person name="Zheng Y.T."/>
            <person name="Zhou J.M."/>
            <person name="Zhu Y.B."/>
            <person name="Zhang G.J."/>
            <person name="Wang J."/>
            <person name="Yao Y.G."/>
        </authorList>
    </citation>
    <scope>NUCLEOTIDE SEQUENCE [LARGE SCALE GENOMIC DNA]</scope>
</reference>
<evidence type="ECO:0000256" key="1">
    <source>
        <dbReference type="SAM" id="MobiDB-lite"/>
    </source>
</evidence>
<name>L9JCW8_TUPCH</name>
<proteinExistence type="predicted"/>
<evidence type="ECO:0000313" key="3">
    <source>
        <dbReference type="Proteomes" id="UP000011518"/>
    </source>
</evidence>
<accession>L9JCW8</accession>
<feature type="compositionally biased region" description="Basic and acidic residues" evidence="1">
    <location>
        <begin position="50"/>
        <end position="59"/>
    </location>
</feature>
<feature type="region of interest" description="Disordered" evidence="1">
    <location>
        <begin position="23"/>
        <end position="60"/>
    </location>
</feature>
<evidence type="ECO:0000313" key="2">
    <source>
        <dbReference type="EMBL" id="ELW48421.1"/>
    </source>
</evidence>
<dbReference type="InParanoid" id="L9JCW8"/>
<dbReference type="Proteomes" id="UP000011518">
    <property type="component" value="Unassembled WGS sequence"/>
</dbReference>
<dbReference type="EMBL" id="KB321054">
    <property type="protein sequence ID" value="ELW48421.1"/>
    <property type="molecule type" value="Genomic_DNA"/>
</dbReference>
<keyword evidence="3" id="KW-1185">Reference proteome</keyword>
<gene>
    <name evidence="2" type="ORF">TREES_T100021817</name>
</gene>
<organism evidence="2 3">
    <name type="scientific">Tupaia chinensis</name>
    <name type="common">Chinese tree shrew</name>
    <name type="synonym">Tupaia belangeri chinensis</name>
    <dbReference type="NCBI Taxonomy" id="246437"/>
    <lineage>
        <taxon>Eukaryota</taxon>
        <taxon>Metazoa</taxon>
        <taxon>Chordata</taxon>
        <taxon>Craniata</taxon>
        <taxon>Vertebrata</taxon>
        <taxon>Euteleostomi</taxon>
        <taxon>Mammalia</taxon>
        <taxon>Eutheria</taxon>
        <taxon>Euarchontoglires</taxon>
        <taxon>Scandentia</taxon>
        <taxon>Tupaiidae</taxon>
        <taxon>Tupaia</taxon>
    </lineage>
</organism>
<protein>
    <submittedName>
        <fullName evidence="2">Uncharacterized protein</fullName>
    </submittedName>
</protein>
<reference evidence="3" key="1">
    <citation type="submission" date="2012-07" db="EMBL/GenBank/DDBJ databases">
        <title>Genome of the Chinese tree shrew, a rising model animal genetically related to primates.</title>
        <authorList>
            <person name="Zhang G."/>
            <person name="Fan Y."/>
            <person name="Yao Y."/>
            <person name="Huang Z."/>
        </authorList>
    </citation>
    <scope>NUCLEOTIDE SEQUENCE [LARGE SCALE GENOMIC DNA]</scope>
</reference>
<sequence>MSVQLVVPDPIFLTAVCSPRDGVAGVNRDITDTGPSRKNGSSVVPATLEPETKATEAEAKGCPTWARNSLTFSIPAGQLELDDTSQ</sequence>
<dbReference type="AlphaFoldDB" id="L9JCW8"/>